<evidence type="ECO:0000313" key="1">
    <source>
        <dbReference type="EMBL" id="QPH55183.1"/>
    </source>
</evidence>
<protein>
    <submittedName>
        <fullName evidence="1">Uncharacterized protein</fullName>
    </submittedName>
</protein>
<dbReference type="RefSeq" id="WP_196104382.1">
    <property type="nucleotide sequence ID" value="NZ_CP064942.1"/>
</dbReference>
<name>A0A7S9LU35_9RHOB</name>
<sequence length="286" mass="32894">MIYAGLDEYLDTAPRPRSAGPVAILFCEDAVEVPSTLSHHAALGFEEIVTVGRAHDGGAEIDGQALSRIEMSVANRAEAAEVLNRLIARFAGRWIYWSFNGEYLFYPYMKSRRIADLTGFMEEERRDHVFTYVVDLYAADLDKAPNGVSRETAHLDGSGYYGFQRWEDGEPLDRQYDIFGGLAWRYEEFVPWERRRIDRVALFKATEGLRIGEDLRLNEPEMNTISCPWHHNVTVAIASFRVAKSLKRNPGSTFEIPTFMWRRSVPFEWTDTQLMELGFMEPGQWF</sequence>
<organism evidence="1 2">
    <name type="scientific">Pontivivens ytuae</name>
    <dbReference type="NCBI Taxonomy" id="2789856"/>
    <lineage>
        <taxon>Bacteria</taxon>
        <taxon>Pseudomonadati</taxon>
        <taxon>Pseudomonadota</taxon>
        <taxon>Alphaproteobacteria</taxon>
        <taxon>Rhodobacterales</taxon>
        <taxon>Paracoccaceae</taxon>
        <taxon>Pontivivens</taxon>
    </lineage>
</organism>
<dbReference type="EMBL" id="CP064942">
    <property type="protein sequence ID" value="QPH55183.1"/>
    <property type="molecule type" value="Genomic_DNA"/>
</dbReference>
<dbReference type="KEGG" id="poz:I0K15_05435"/>
<dbReference type="Proteomes" id="UP000594800">
    <property type="component" value="Chromosome"/>
</dbReference>
<accession>A0A7S9LU35</accession>
<evidence type="ECO:0000313" key="2">
    <source>
        <dbReference type="Proteomes" id="UP000594800"/>
    </source>
</evidence>
<dbReference type="AlphaFoldDB" id="A0A7S9LU35"/>
<gene>
    <name evidence="1" type="ORF">I0K15_05435</name>
</gene>
<proteinExistence type="predicted"/>
<keyword evidence="2" id="KW-1185">Reference proteome</keyword>
<reference evidence="1 2" key="1">
    <citation type="submission" date="2020-11" db="EMBL/GenBank/DDBJ databases">
        <title>Description of Pontivivens ytuae sp. nov. isolated from deep sea sediment of Mariana Trench.</title>
        <authorList>
            <person name="Wang Z."/>
            <person name="Sun Q.-L."/>
            <person name="Xu X.-D."/>
            <person name="Tang Y.-Z."/>
            <person name="Zhang J."/>
        </authorList>
    </citation>
    <scope>NUCLEOTIDE SEQUENCE [LARGE SCALE GENOMIC DNA]</scope>
    <source>
        <strain evidence="1 2">MT2928</strain>
    </source>
</reference>